<comment type="similarity">
    <text evidence="4">Belongs to the arginase family.</text>
</comment>
<evidence type="ECO:0000256" key="3">
    <source>
        <dbReference type="ARBA" id="ARBA00023211"/>
    </source>
</evidence>
<keyword evidence="3" id="KW-0464">Manganese</keyword>
<keyword evidence="2" id="KW-0378">Hydrolase</keyword>
<dbReference type="Gene3D" id="3.40.800.10">
    <property type="entry name" value="Ureohydrolase domain"/>
    <property type="match status" value="1"/>
</dbReference>
<dbReference type="PANTHER" id="PTHR43782:SF3">
    <property type="entry name" value="ARGINASE"/>
    <property type="match status" value="1"/>
</dbReference>
<dbReference type="InterPro" id="IPR023696">
    <property type="entry name" value="Ureohydrolase_dom_sf"/>
</dbReference>
<dbReference type="RefSeq" id="WP_252446393.1">
    <property type="nucleotide sequence ID" value="NZ_JAGSOV010000096.1"/>
</dbReference>
<dbReference type="PANTHER" id="PTHR43782">
    <property type="entry name" value="ARGINASE"/>
    <property type="match status" value="1"/>
</dbReference>
<dbReference type="EMBL" id="JAGSOV010000096">
    <property type="protein sequence ID" value="MCO1660862.1"/>
    <property type="molecule type" value="Genomic_DNA"/>
</dbReference>
<evidence type="ECO:0000256" key="4">
    <source>
        <dbReference type="PROSITE-ProRule" id="PRU00742"/>
    </source>
</evidence>
<name>A0ABT1ACU4_9PSEU</name>
<protein>
    <submittedName>
        <fullName evidence="5">Arginase family protein</fullName>
    </submittedName>
</protein>
<keyword evidence="6" id="KW-1185">Reference proteome</keyword>
<evidence type="ECO:0000313" key="5">
    <source>
        <dbReference type="EMBL" id="MCO1660862.1"/>
    </source>
</evidence>
<gene>
    <name evidence="5" type="ORF">KDL28_38025</name>
</gene>
<evidence type="ECO:0000313" key="6">
    <source>
        <dbReference type="Proteomes" id="UP001165283"/>
    </source>
</evidence>
<dbReference type="PRINTS" id="PR00116">
    <property type="entry name" value="ARGINASE"/>
</dbReference>
<proteinExistence type="inferred from homology"/>
<organism evidence="5 6">
    <name type="scientific">Pseudonocardia humida</name>
    <dbReference type="NCBI Taxonomy" id="2800819"/>
    <lineage>
        <taxon>Bacteria</taxon>
        <taxon>Bacillati</taxon>
        <taxon>Actinomycetota</taxon>
        <taxon>Actinomycetes</taxon>
        <taxon>Pseudonocardiales</taxon>
        <taxon>Pseudonocardiaceae</taxon>
        <taxon>Pseudonocardia</taxon>
    </lineage>
</organism>
<sequence>MGTPTAAPATIRVPFHLDGHLPGLEVPLDTGATVRPELPPGSVWERLAALHAAVADEVAGVVATGGVPLVVSGCCTTALGTVAGLQRGGVDPAVVWLDAHGDLQTPQTSTSGYPGGMPLRQLVGGAERTGPHRLDLRPVDERDVVLVDARDLDRPEAEFLATSAIRRADVPGLVDLPLPDRPIYLHVDLDVLDPADVPGVMYPVAGGPRAEAVAVALRSVLDTGRVAAVGLACTWGEGVVPGSAVREVAAELARVAGR</sequence>
<accession>A0ABT1ACU4</accession>
<dbReference type="SUPFAM" id="SSF52768">
    <property type="entry name" value="Arginase/deacetylase"/>
    <property type="match status" value="1"/>
</dbReference>
<reference evidence="5" key="1">
    <citation type="submission" date="2021-04" db="EMBL/GenBank/DDBJ databases">
        <title>Pseudonocardia sp. nov., isolated from sandy soil of mangrove forest.</title>
        <authorList>
            <person name="Zan Z."/>
            <person name="Huang R."/>
            <person name="Liu W."/>
        </authorList>
    </citation>
    <scope>NUCLEOTIDE SEQUENCE</scope>
    <source>
        <strain evidence="5">S2-4</strain>
    </source>
</reference>
<dbReference type="PROSITE" id="PS51409">
    <property type="entry name" value="ARGINASE_2"/>
    <property type="match status" value="1"/>
</dbReference>
<keyword evidence="1" id="KW-0479">Metal-binding</keyword>
<comment type="caution">
    <text evidence="5">The sequence shown here is derived from an EMBL/GenBank/DDBJ whole genome shotgun (WGS) entry which is preliminary data.</text>
</comment>
<evidence type="ECO:0000256" key="2">
    <source>
        <dbReference type="ARBA" id="ARBA00022801"/>
    </source>
</evidence>
<dbReference type="Proteomes" id="UP001165283">
    <property type="component" value="Unassembled WGS sequence"/>
</dbReference>
<dbReference type="Pfam" id="PF00491">
    <property type="entry name" value="Arginase"/>
    <property type="match status" value="1"/>
</dbReference>
<evidence type="ECO:0000256" key="1">
    <source>
        <dbReference type="ARBA" id="ARBA00022723"/>
    </source>
</evidence>
<dbReference type="InterPro" id="IPR006035">
    <property type="entry name" value="Ureohydrolase"/>
</dbReference>